<sequence length="573" mass="61099">MSPIVIADSDDDIDERGNPLSPQPIQATASSDAHARSSDHVSLATGSTDPAFFQSVFNEQNEAATHETRQKSAVNRSVAALSSAVARLGGEVTASSRISDSAPTSQQSAFGEFPSPTSQRHHVAMMATATKDVWDVPSSPERKALSGPSKMKGSRSKGVKITRGSRKNLERLGCESEDEAKGEESRGHGRVDLTPAKERKRRRLDLCGSSWDTFSPGLTTILSQDEREPLNEREMGDAAVGELVPTLPESSFLVAPIPLSASQKFGYQSIELVQGSPPSRNPEVPYNKMGSSGTATNLNTPRSDIASSHDVGIRAPTPESEAICNKRRMRPPPRRRRSSSPDAIALTSHRQDKGAAEKPEPKRASGTGDAERDDHLLDEELGGQQADDDSDFAVAAKPVTGKGPRGRPRKGAGSGGAKKTGAAAAADAGTQSKDMPKKKRGRPKKVKQGMKADQESPGRVTLEAQASAGVEELGDVDAPRERPEDNKASSEKRGPCSPSQRHREEASDGSKRPTAAEERAGKEDEIGRGKVEEATDKSKVKGSFLLGLAGKPVYRVGLSKRLRIAPLLKTLPK</sequence>
<evidence type="ECO:0000313" key="2">
    <source>
        <dbReference type="EMBL" id="KAF4507152.1"/>
    </source>
</evidence>
<proteinExistence type="predicted"/>
<gene>
    <name evidence="2" type="ORF">G6O67_005820</name>
</gene>
<feature type="compositionally biased region" description="Basic residues" evidence="1">
    <location>
        <begin position="325"/>
        <end position="338"/>
    </location>
</feature>
<evidence type="ECO:0008006" key="4">
    <source>
        <dbReference type="Google" id="ProtNLM"/>
    </source>
</evidence>
<dbReference type="Proteomes" id="UP000557566">
    <property type="component" value="Unassembled WGS sequence"/>
</dbReference>
<dbReference type="EMBL" id="JAAVMX010000006">
    <property type="protein sequence ID" value="KAF4507152.1"/>
    <property type="molecule type" value="Genomic_DNA"/>
</dbReference>
<feature type="region of interest" description="Disordered" evidence="1">
    <location>
        <begin position="273"/>
        <end position="539"/>
    </location>
</feature>
<feature type="region of interest" description="Disordered" evidence="1">
    <location>
        <begin position="89"/>
        <end position="120"/>
    </location>
</feature>
<feature type="compositionally biased region" description="Polar residues" evidence="1">
    <location>
        <begin position="93"/>
        <end position="109"/>
    </location>
</feature>
<feature type="compositionally biased region" description="Polar residues" evidence="1">
    <location>
        <begin position="289"/>
        <end position="306"/>
    </location>
</feature>
<feature type="compositionally biased region" description="Basic and acidic residues" evidence="1">
    <location>
        <begin position="182"/>
        <end position="196"/>
    </location>
</feature>
<feature type="compositionally biased region" description="Basic and acidic residues" evidence="1">
    <location>
        <begin position="349"/>
        <end position="375"/>
    </location>
</feature>
<evidence type="ECO:0000313" key="3">
    <source>
        <dbReference type="Proteomes" id="UP000557566"/>
    </source>
</evidence>
<feature type="compositionally biased region" description="Acidic residues" evidence="1">
    <location>
        <begin position="376"/>
        <end position="391"/>
    </location>
</feature>
<feature type="compositionally biased region" description="Basic residues" evidence="1">
    <location>
        <begin position="436"/>
        <end position="448"/>
    </location>
</feature>
<organism evidence="2 3">
    <name type="scientific">Ophiocordyceps sinensis</name>
    <dbReference type="NCBI Taxonomy" id="72228"/>
    <lineage>
        <taxon>Eukaryota</taxon>
        <taxon>Fungi</taxon>
        <taxon>Dikarya</taxon>
        <taxon>Ascomycota</taxon>
        <taxon>Pezizomycotina</taxon>
        <taxon>Sordariomycetes</taxon>
        <taxon>Hypocreomycetidae</taxon>
        <taxon>Hypocreales</taxon>
        <taxon>Ophiocordycipitaceae</taxon>
        <taxon>Ophiocordyceps</taxon>
    </lineage>
</organism>
<feature type="compositionally biased region" description="Basic and acidic residues" evidence="1">
    <location>
        <begin position="477"/>
        <end position="494"/>
    </location>
</feature>
<name>A0A8H4LY76_9HYPO</name>
<dbReference type="AlphaFoldDB" id="A0A8H4LY76"/>
<feature type="compositionally biased region" description="Basic and acidic residues" evidence="1">
    <location>
        <begin position="501"/>
        <end position="539"/>
    </location>
</feature>
<reference evidence="2 3" key="1">
    <citation type="journal article" date="2020" name="Genome Biol. Evol.">
        <title>A new high-quality draft genome assembly of the Chinese cordyceps Ophiocordyceps sinensis.</title>
        <authorList>
            <person name="Shu R."/>
            <person name="Zhang J."/>
            <person name="Meng Q."/>
            <person name="Zhang H."/>
            <person name="Zhou G."/>
            <person name="Li M."/>
            <person name="Wu P."/>
            <person name="Zhao Y."/>
            <person name="Chen C."/>
            <person name="Qin Q."/>
        </authorList>
    </citation>
    <scope>NUCLEOTIDE SEQUENCE [LARGE SCALE GENOMIC DNA]</scope>
    <source>
        <strain evidence="2 3">IOZ07</strain>
    </source>
</reference>
<feature type="region of interest" description="Disordered" evidence="1">
    <location>
        <begin position="1"/>
        <end position="46"/>
    </location>
</feature>
<feature type="region of interest" description="Disordered" evidence="1">
    <location>
        <begin position="134"/>
        <end position="196"/>
    </location>
</feature>
<feature type="compositionally biased region" description="Low complexity" evidence="1">
    <location>
        <begin position="419"/>
        <end position="430"/>
    </location>
</feature>
<protein>
    <recommendedName>
        <fullName evidence="4">AT hook, DNA-binding motif protein</fullName>
    </recommendedName>
</protein>
<evidence type="ECO:0000256" key="1">
    <source>
        <dbReference type="SAM" id="MobiDB-lite"/>
    </source>
</evidence>
<keyword evidence="3" id="KW-1185">Reference proteome</keyword>
<comment type="caution">
    <text evidence="2">The sequence shown here is derived from an EMBL/GenBank/DDBJ whole genome shotgun (WGS) entry which is preliminary data.</text>
</comment>
<feature type="compositionally biased region" description="Basic residues" evidence="1">
    <location>
        <begin position="152"/>
        <end position="166"/>
    </location>
</feature>
<dbReference type="OrthoDB" id="5404794at2759"/>
<accession>A0A8H4LY76</accession>